<dbReference type="EMBL" id="QKWJ01000148">
    <property type="protein sequence ID" value="RDJ98355.1"/>
    <property type="molecule type" value="Genomic_DNA"/>
</dbReference>
<protein>
    <submittedName>
        <fullName evidence="1">Uncharacterized protein</fullName>
    </submittedName>
</protein>
<dbReference type="AlphaFoldDB" id="A0A370MYE2"/>
<dbReference type="Proteomes" id="UP000255165">
    <property type="component" value="Unassembled WGS sequence"/>
</dbReference>
<reference evidence="2" key="1">
    <citation type="submission" date="2018-06" db="EMBL/GenBank/DDBJ databases">
        <authorList>
            <person name="Feng T."/>
            <person name="Jeon C.O."/>
        </authorList>
    </citation>
    <scope>NUCLEOTIDE SEQUENCE [LARGE SCALE GENOMIC DNA]</scope>
    <source>
        <strain evidence="2">S23</strain>
    </source>
</reference>
<proteinExistence type="predicted"/>
<name>A0A370MYE2_9BURK</name>
<evidence type="ECO:0000313" key="1">
    <source>
        <dbReference type="EMBL" id="RDJ98355.1"/>
    </source>
</evidence>
<keyword evidence="2" id="KW-1185">Reference proteome</keyword>
<evidence type="ECO:0000313" key="2">
    <source>
        <dbReference type="Proteomes" id="UP000255165"/>
    </source>
</evidence>
<accession>A0A370MYE2</accession>
<sequence length="79" mass="8686">MTDRSPACQTEPHADVTYEAMQLGEQVPEATLRATKAAANHRTVGRQCPDLEGMQHAELHCEDIVPTRPWASGQAMVRS</sequence>
<comment type="caution">
    <text evidence="1">The sequence shown here is derived from an EMBL/GenBank/DDBJ whole genome shotgun (WGS) entry which is preliminary data.</text>
</comment>
<gene>
    <name evidence="1" type="ORF">DN412_41115</name>
</gene>
<organism evidence="1 2">
    <name type="scientific">Cupriavidus lacunae</name>
    <dbReference type="NCBI Taxonomy" id="2666307"/>
    <lineage>
        <taxon>Bacteria</taxon>
        <taxon>Pseudomonadati</taxon>
        <taxon>Pseudomonadota</taxon>
        <taxon>Betaproteobacteria</taxon>
        <taxon>Burkholderiales</taxon>
        <taxon>Burkholderiaceae</taxon>
        <taxon>Cupriavidus</taxon>
    </lineage>
</organism>